<dbReference type="Gene3D" id="3.30.460.10">
    <property type="entry name" value="Beta Polymerase, domain 2"/>
    <property type="match status" value="1"/>
</dbReference>
<dbReference type="PANTHER" id="PTHR34822:SF1">
    <property type="entry name" value="GRPB FAMILY PROTEIN"/>
    <property type="match status" value="1"/>
</dbReference>
<dbReference type="VEuPathDB" id="FungiDB:Z517_03027"/>
<protein>
    <recommendedName>
        <fullName evidence="3">GrpB family protein</fullName>
    </recommendedName>
</protein>
<sequence>MKVIVEEYNPEWALQFQQIKKELQDVLGGVKYIGIEHVGSTAVPGLAAKPVIDLSIISGRADVEAAIHALTSRGGYIYKGEMGIPDRHALRKPGASPTRHLYISVDGCQSIRNQLGVRDICRKDSTVRDAYSRKKVELSQRDWRDVDQYCEAKNDILAWVLEKAGMSSEEREQVRQLNTTATATS</sequence>
<dbReference type="RefSeq" id="XP_013287589.1">
    <property type="nucleotide sequence ID" value="XM_013432135.1"/>
</dbReference>
<dbReference type="EMBL" id="KN846970">
    <property type="protein sequence ID" value="KIW83781.1"/>
    <property type="molecule type" value="Genomic_DNA"/>
</dbReference>
<dbReference type="InterPro" id="IPR007344">
    <property type="entry name" value="GrpB/CoaE"/>
</dbReference>
<dbReference type="GeneID" id="25302517"/>
<keyword evidence="2" id="KW-1185">Reference proteome</keyword>
<dbReference type="SUPFAM" id="SSF81301">
    <property type="entry name" value="Nucleotidyltransferase"/>
    <property type="match status" value="1"/>
</dbReference>
<dbReference type="HOGENOM" id="CLU_086407_2_0_1"/>
<gene>
    <name evidence="1" type="ORF">Z517_03027</name>
</gene>
<reference evidence="1 2" key="1">
    <citation type="submission" date="2015-01" db="EMBL/GenBank/DDBJ databases">
        <title>The Genome Sequence of Fonsecaea pedrosoi CBS 271.37.</title>
        <authorList>
            <consortium name="The Broad Institute Genomics Platform"/>
            <person name="Cuomo C."/>
            <person name="de Hoog S."/>
            <person name="Gorbushina A."/>
            <person name="Stielow B."/>
            <person name="Teixiera M."/>
            <person name="Abouelleil A."/>
            <person name="Chapman S.B."/>
            <person name="Priest M."/>
            <person name="Young S.K."/>
            <person name="Wortman J."/>
            <person name="Nusbaum C."/>
            <person name="Birren B."/>
        </authorList>
    </citation>
    <scope>NUCLEOTIDE SEQUENCE [LARGE SCALE GENOMIC DNA]</scope>
    <source>
        <strain evidence="1 2">CBS 271.37</strain>
    </source>
</reference>
<dbReference type="OrthoDB" id="630895at2759"/>
<dbReference type="AlphaFoldDB" id="A0A0D2E117"/>
<dbReference type="Proteomes" id="UP000053029">
    <property type="component" value="Unassembled WGS sequence"/>
</dbReference>
<dbReference type="Pfam" id="PF04229">
    <property type="entry name" value="GrpB"/>
    <property type="match status" value="1"/>
</dbReference>
<evidence type="ECO:0000313" key="1">
    <source>
        <dbReference type="EMBL" id="KIW83781.1"/>
    </source>
</evidence>
<evidence type="ECO:0000313" key="2">
    <source>
        <dbReference type="Proteomes" id="UP000053029"/>
    </source>
</evidence>
<proteinExistence type="predicted"/>
<accession>A0A0D2E117</accession>
<name>A0A0D2E117_9EURO</name>
<dbReference type="InterPro" id="IPR043519">
    <property type="entry name" value="NT_sf"/>
</dbReference>
<organism evidence="1 2">
    <name type="scientific">Fonsecaea pedrosoi CBS 271.37</name>
    <dbReference type="NCBI Taxonomy" id="1442368"/>
    <lineage>
        <taxon>Eukaryota</taxon>
        <taxon>Fungi</taxon>
        <taxon>Dikarya</taxon>
        <taxon>Ascomycota</taxon>
        <taxon>Pezizomycotina</taxon>
        <taxon>Eurotiomycetes</taxon>
        <taxon>Chaetothyriomycetidae</taxon>
        <taxon>Chaetothyriales</taxon>
        <taxon>Herpotrichiellaceae</taxon>
        <taxon>Fonsecaea</taxon>
    </lineage>
</organism>
<evidence type="ECO:0008006" key="3">
    <source>
        <dbReference type="Google" id="ProtNLM"/>
    </source>
</evidence>
<dbReference type="PANTHER" id="PTHR34822">
    <property type="entry name" value="GRPB DOMAIN PROTEIN (AFU_ORTHOLOGUE AFUA_1G01530)"/>
    <property type="match status" value="1"/>
</dbReference>